<dbReference type="EMBL" id="JBHTCO010000001">
    <property type="protein sequence ID" value="MFC7391579.1"/>
    <property type="molecule type" value="Genomic_DNA"/>
</dbReference>
<evidence type="ECO:0000256" key="1">
    <source>
        <dbReference type="HAMAP-Rule" id="MF_00760"/>
    </source>
</evidence>
<dbReference type="Pfam" id="PF08864">
    <property type="entry name" value="UPF0302"/>
    <property type="match status" value="1"/>
</dbReference>
<sequence length="181" mass="21635">MEQIISVNEKRLFLKWFLNHHQLKRRECVWLLNYVISDDHLMSLFKFVDNISGCPRSMVISEKSVKNISFEYRKHHVKTDDPEKAFHDIRLNQEEPIYVQMNFSSPYSNPEYVAVLEDNPYHQPDVHDKYGEIADQVISHVEVKFKKEAIYREINQALDNGDKERFHELTQQLNELKTLDK</sequence>
<comment type="similarity">
    <text evidence="1">Belongs to the UPF0302 family.</text>
</comment>
<dbReference type="RefSeq" id="WP_380962718.1">
    <property type="nucleotide sequence ID" value="NZ_JBHTCO010000001.1"/>
</dbReference>
<accession>A0ABW2PQ92</accession>
<dbReference type="Gene3D" id="3.40.1530.30">
    <property type="entry name" value="Uncharacterised family UPF0302, N-terminal domain"/>
    <property type="match status" value="1"/>
</dbReference>
<dbReference type="Proteomes" id="UP001596505">
    <property type="component" value="Unassembled WGS sequence"/>
</dbReference>
<dbReference type="NCBIfam" id="NF002965">
    <property type="entry name" value="PRK03636.1"/>
    <property type="match status" value="1"/>
</dbReference>
<evidence type="ECO:0000313" key="4">
    <source>
        <dbReference type="Proteomes" id="UP001596505"/>
    </source>
</evidence>
<reference evidence="4" key="1">
    <citation type="journal article" date="2019" name="Int. J. Syst. Evol. Microbiol.">
        <title>The Global Catalogue of Microorganisms (GCM) 10K type strain sequencing project: providing services to taxonomists for standard genome sequencing and annotation.</title>
        <authorList>
            <consortium name="The Broad Institute Genomics Platform"/>
            <consortium name="The Broad Institute Genome Sequencing Center for Infectious Disease"/>
            <person name="Wu L."/>
            <person name="Ma J."/>
        </authorList>
    </citation>
    <scope>NUCLEOTIDE SEQUENCE [LARGE SCALE GENOMIC DNA]</scope>
    <source>
        <strain evidence="4">CGMCC 1.16305</strain>
    </source>
</reference>
<dbReference type="InterPro" id="IPR014957">
    <property type="entry name" value="IDEAL_dom"/>
</dbReference>
<dbReference type="InterPro" id="IPR011188">
    <property type="entry name" value="UPF0302"/>
</dbReference>
<gene>
    <name evidence="3" type="ORF">ACFQRG_00945</name>
</gene>
<dbReference type="InterPro" id="IPR038091">
    <property type="entry name" value="UPF0302_N_sf"/>
</dbReference>
<evidence type="ECO:0000313" key="3">
    <source>
        <dbReference type="EMBL" id="MFC7391579.1"/>
    </source>
</evidence>
<organism evidence="3 4">
    <name type="scientific">Scopulibacillus cellulosilyticus</name>
    <dbReference type="NCBI Taxonomy" id="2665665"/>
    <lineage>
        <taxon>Bacteria</taxon>
        <taxon>Bacillati</taxon>
        <taxon>Bacillota</taxon>
        <taxon>Bacilli</taxon>
        <taxon>Bacillales</taxon>
        <taxon>Sporolactobacillaceae</taxon>
        <taxon>Scopulibacillus</taxon>
    </lineage>
</organism>
<dbReference type="PIRSF" id="PIRSF007165">
    <property type="entry name" value="UCP007165"/>
    <property type="match status" value="1"/>
</dbReference>
<dbReference type="InterPro" id="IPR014963">
    <property type="entry name" value="UPF0302_N"/>
</dbReference>
<dbReference type="Pfam" id="PF08858">
    <property type="entry name" value="IDEAL"/>
    <property type="match status" value="1"/>
</dbReference>
<proteinExistence type="inferred from homology"/>
<dbReference type="SMART" id="SM00914">
    <property type="entry name" value="IDEAL"/>
    <property type="match status" value="1"/>
</dbReference>
<protein>
    <recommendedName>
        <fullName evidence="1">UPF0302 protein ACFQRG_00945</fullName>
    </recommendedName>
</protein>
<dbReference type="HAMAP" id="MF_00760">
    <property type="entry name" value="UPF0302"/>
    <property type="match status" value="1"/>
</dbReference>
<feature type="domain" description="IDEAL" evidence="2">
    <location>
        <begin position="137"/>
        <end position="173"/>
    </location>
</feature>
<name>A0ABW2PQ92_9BACL</name>
<dbReference type="InterPro" id="IPR027393">
    <property type="entry name" value="Virus_scaffolding_prot_C"/>
</dbReference>
<dbReference type="Gene3D" id="4.10.810.10">
    <property type="entry name" value="Virus Scaffolding Protein, Chain A"/>
    <property type="match status" value="1"/>
</dbReference>
<comment type="caution">
    <text evidence="3">The sequence shown here is derived from an EMBL/GenBank/DDBJ whole genome shotgun (WGS) entry which is preliminary data.</text>
</comment>
<keyword evidence="4" id="KW-1185">Reference proteome</keyword>
<evidence type="ECO:0000259" key="2">
    <source>
        <dbReference type="SMART" id="SM00914"/>
    </source>
</evidence>